<dbReference type="VEuPathDB" id="FungiDB:EYZ11_005676"/>
<reference evidence="2 3" key="1">
    <citation type="submission" date="2019-08" db="EMBL/GenBank/DDBJ databases">
        <title>The genome sequence of a newly discovered highly antifungal drug resistant Aspergillus species, Aspergillus tanneri NIH 1004.</title>
        <authorList>
            <person name="Mounaud S."/>
            <person name="Singh I."/>
            <person name="Joardar V."/>
            <person name="Pakala S."/>
            <person name="Pakala S."/>
            <person name="Venepally P."/>
            <person name="Chung J.K."/>
            <person name="Losada L."/>
            <person name="Nierman W.C."/>
        </authorList>
    </citation>
    <scope>NUCLEOTIDE SEQUENCE [LARGE SCALE GENOMIC DNA]</scope>
    <source>
        <strain evidence="2 3">NIH1004</strain>
    </source>
</reference>
<dbReference type="SUPFAM" id="SSF51445">
    <property type="entry name" value="(Trans)glycosidases"/>
    <property type="match status" value="1"/>
</dbReference>
<dbReference type="EMBL" id="QUQM01000004">
    <property type="protein sequence ID" value="KAA8646942.1"/>
    <property type="molecule type" value="Genomic_DNA"/>
</dbReference>
<organism evidence="2 3">
    <name type="scientific">Aspergillus tanneri</name>
    <dbReference type="NCBI Taxonomy" id="1220188"/>
    <lineage>
        <taxon>Eukaryota</taxon>
        <taxon>Fungi</taxon>
        <taxon>Dikarya</taxon>
        <taxon>Ascomycota</taxon>
        <taxon>Pezizomycotina</taxon>
        <taxon>Eurotiomycetes</taxon>
        <taxon>Eurotiomycetidae</taxon>
        <taxon>Eurotiales</taxon>
        <taxon>Aspergillaceae</taxon>
        <taxon>Aspergillus</taxon>
        <taxon>Aspergillus subgen. Circumdati</taxon>
    </lineage>
</organism>
<dbReference type="AlphaFoldDB" id="A0A5M9MIV5"/>
<sequence>MALRESGFKHLERVIDLTCTPSPAAKTVTGIPIIQPVTSPSGTTRTTKAAQSGYGSRSQLDTDPTSRFRLPAFYQGIERAIRTVDPGHIFWLDGNTFAMEWRGFDRFLPNCVYSMHDYSSMASPLGNDTKEPPELKVQIERQNPRKGAFMNHHDTAILNGEFGPV</sequence>
<dbReference type="Gene3D" id="3.20.20.80">
    <property type="entry name" value="Glycosidases"/>
    <property type="match status" value="1"/>
</dbReference>
<proteinExistence type="predicted"/>
<evidence type="ECO:0008006" key="4">
    <source>
        <dbReference type="Google" id="ProtNLM"/>
    </source>
</evidence>
<comment type="caution">
    <text evidence="2">The sequence shown here is derived from an EMBL/GenBank/DDBJ whole genome shotgun (WGS) entry which is preliminary data.</text>
</comment>
<name>A0A5M9MIV5_9EURO</name>
<evidence type="ECO:0000313" key="3">
    <source>
        <dbReference type="Proteomes" id="UP000324241"/>
    </source>
</evidence>
<dbReference type="OrthoDB" id="1887033at2759"/>
<accession>A0A5M9MIV5</accession>
<protein>
    <recommendedName>
        <fullName evidence="4">Glycoside hydrolase family 5 domain-containing protein</fullName>
    </recommendedName>
</protein>
<dbReference type="InterPro" id="IPR017853">
    <property type="entry name" value="GH"/>
</dbReference>
<dbReference type="GeneID" id="54328323"/>
<dbReference type="RefSeq" id="XP_033426303.1">
    <property type="nucleotide sequence ID" value="XM_033570271.1"/>
</dbReference>
<gene>
    <name evidence="2" type="ORF">ATNIH1004_005621</name>
</gene>
<evidence type="ECO:0000256" key="1">
    <source>
        <dbReference type="SAM" id="MobiDB-lite"/>
    </source>
</evidence>
<evidence type="ECO:0000313" key="2">
    <source>
        <dbReference type="EMBL" id="KAA8646942.1"/>
    </source>
</evidence>
<dbReference type="Proteomes" id="UP000324241">
    <property type="component" value="Unassembled WGS sequence"/>
</dbReference>
<feature type="region of interest" description="Disordered" evidence="1">
    <location>
        <begin position="36"/>
        <end position="62"/>
    </location>
</feature>